<comment type="subcellular location">
    <subcellularLocation>
        <location evidence="1">Cell membrane</location>
        <topology evidence="1">Multi-pass membrane protein</topology>
    </subcellularLocation>
</comment>
<keyword evidence="4" id="KW-1003">Cell membrane</keyword>
<dbReference type="PROSITE" id="PS50283">
    <property type="entry name" value="NA_SOLUT_SYMP_3"/>
    <property type="match status" value="1"/>
</dbReference>
<dbReference type="InterPro" id="IPR001734">
    <property type="entry name" value="Na/solute_symporter"/>
</dbReference>
<comment type="caution">
    <text evidence="13">The sequence shown here is derived from an EMBL/GenBank/DDBJ whole genome shotgun (WGS) entry which is preliminary data.</text>
</comment>
<evidence type="ECO:0000256" key="12">
    <source>
        <dbReference type="SAM" id="Phobius"/>
    </source>
</evidence>
<evidence type="ECO:0000256" key="10">
    <source>
        <dbReference type="ARBA" id="ARBA00023201"/>
    </source>
</evidence>
<evidence type="ECO:0000256" key="5">
    <source>
        <dbReference type="ARBA" id="ARBA00022692"/>
    </source>
</evidence>
<dbReference type="InterPro" id="IPR038377">
    <property type="entry name" value="Na/Glc_symporter_sf"/>
</dbReference>
<keyword evidence="14" id="KW-1185">Reference proteome</keyword>
<dbReference type="OrthoDB" id="6606086at2759"/>
<evidence type="ECO:0000256" key="9">
    <source>
        <dbReference type="ARBA" id="ARBA00023136"/>
    </source>
</evidence>
<keyword evidence="3" id="KW-0813">Transport</keyword>
<organism evidence="13 14">
    <name type="scientific">Nephila pilipes</name>
    <name type="common">Giant wood spider</name>
    <name type="synonym">Nephila maculata</name>
    <dbReference type="NCBI Taxonomy" id="299642"/>
    <lineage>
        <taxon>Eukaryota</taxon>
        <taxon>Metazoa</taxon>
        <taxon>Ecdysozoa</taxon>
        <taxon>Arthropoda</taxon>
        <taxon>Chelicerata</taxon>
        <taxon>Arachnida</taxon>
        <taxon>Araneae</taxon>
        <taxon>Araneomorphae</taxon>
        <taxon>Entelegynae</taxon>
        <taxon>Araneoidea</taxon>
        <taxon>Nephilidae</taxon>
        <taxon>Nephila</taxon>
    </lineage>
</organism>
<evidence type="ECO:0000256" key="3">
    <source>
        <dbReference type="ARBA" id="ARBA00022448"/>
    </source>
</evidence>
<reference evidence="13" key="1">
    <citation type="submission" date="2020-08" db="EMBL/GenBank/DDBJ databases">
        <title>Multicomponent nature underlies the extraordinary mechanical properties of spider dragline silk.</title>
        <authorList>
            <person name="Kono N."/>
            <person name="Nakamura H."/>
            <person name="Mori M."/>
            <person name="Yoshida Y."/>
            <person name="Ohtoshi R."/>
            <person name="Malay A.D."/>
            <person name="Moran D.A.P."/>
            <person name="Tomita M."/>
            <person name="Numata K."/>
            <person name="Arakawa K."/>
        </authorList>
    </citation>
    <scope>NUCLEOTIDE SEQUENCE</scope>
</reference>
<dbReference type="InterPro" id="IPR051163">
    <property type="entry name" value="Sodium:Solute_Symporter_SSF"/>
</dbReference>
<gene>
    <name evidence="13" type="primary">CG32669</name>
    <name evidence="13" type="ORF">NPIL_571351</name>
</gene>
<dbReference type="GO" id="GO:0005886">
    <property type="term" value="C:plasma membrane"/>
    <property type="evidence" value="ECO:0007669"/>
    <property type="project" value="UniProtKB-SubCell"/>
</dbReference>
<evidence type="ECO:0000256" key="11">
    <source>
        <dbReference type="RuleBase" id="RU362091"/>
    </source>
</evidence>
<name>A0A8X6N9U1_NEPPI</name>
<feature type="transmembrane region" description="Helical" evidence="12">
    <location>
        <begin position="83"/>
        <end position="108"/>
    </location>
</feature>
<dbReference type="AlphaFoldDB" id="A0A8X6N9U1"/>
<dbReference type="Pfam" id="PF00474">
    <property type="entry name" value="SSF"/>
    <property type="match status" value="1"/>
</dbReference>
<accession>A0A8X6N9U1</accession>
<evidence type="ECO:0000313" key="14">
    <source>
        <dbReference type="Proteomes" id="UP000887013"/>
    </source>
</evidence>
<feature type="transmembrane region" description="Helical" evidence="12">
    <location>
        <begin position="57"/>
        <end position="77"/>
    </location>
</feature>
<dbReference type="Proteomes" id="UP000887013">
    <property type="component" value="Unassembled WGS sequence"/>
</dbReference>
<dbReference type="GO" id="GO:0006814">
    <property type="term" value="P:sodium ion transport"/>
    <property type="evidence" value="ECO:0007669"/>
    <property type="project" value="UniProtKB-KW"/>
</dbReference>
<keyword evidence="9 12" id="KW-0472">Membrane</keyword>
<feature type="transmembrane region" description="Helical" evidence="12">
    <location>
        <begin position="120"/>
        <end position="137"/>
    </location>
</feature>
<evidence type="ECO:0000256" key="7">
    <source>
        <dbReference type="ARBA" id="ARBA00023053"/>
    </source>
</evidence>
<keyword evidence="8" id="KW-0406">Ion transport</keyword>
<dbReference type="PANTHER" id="PTHR42985">
    <property type="entry name" value="SODIUM-COUPLED MONOCARBOXYLATE TRANSPORTER"/>
    <property type="match status" value="1"/>
</dbReference>
<keyword evidence="5 12" id="KW-0812">Transmembrane</keyword>
<evidence type="ECO:0000256" key="1">
    <source>
        <dbReference type="ARBA" id="ARBA00004651"/>
    </source>
</evidence>
<dbReference type="GO" id="GO:0015293">
    <property type="term" value="F:symporter activity"/>
    <property type="evidence" value="ECO:0007669"/>
    <property type="project" value="TreeGrafter"/>
</dbReference>
<evidence type="ECO:0000256" key="6">
    <source>
        <dbReference type="ARBA" id="ARBA00022989"/>
    </source>
</evidence>
<evidence type="ECO:0000256" key="2">
    <source>
        <dbReference type="ARBA" id="ARBA00006434"/>
    </source>
</evidence>
<dbReference type="Gene3D" id="1.20.1730.10">
    <property type="entry name" value="Sodium/glucose cotransporter"/>
    <property type="match status" value="1"/>
</dbReference>
<keyword evidence="6 12" id="KW-1133">Transmembrane helix</keyword>
<dbReference type="EMBL" id="BMAW01007066">
    <property type="protein sequence ID" value="GFT02122.1"/>
    <property type="molecule type" value="Genomic_DNA"/>
</dbReference>
<dbReference type="PANTHER" id="PTHR42985:SF40">
    <property type="entry name" value="LD47995P-RELATED"/>
    <property type="match status" value="1"/>
</dbReference>
<comment type="similarity">
    <text evidence="2 11">Belongs to the sodium:solute symporter (SSF) (TC 2.A.21) family.</text>
</comment>
<feature type="transmembrane region" description="Helical" evidence="12">
    <location>
        <begin position="202"/>
        <end position="224"/>
    </location>
</feature>
<protein>
    <submittedName>
        <fullName evidence="13">Putative sodium-dependent multivitamin transporter</fullName>
    </submittedName>
</protein>
<feature type="transmembrane region" description="Helical" evidence="12">
    <location>
        <begin position="12"/>
        <end position="36"/>
    </location>
</feature>
<keyword evidence="10" id="KW-0739">Sodium transport</keyword>
<proteinExistence type="inferred from homology"/>
<sequence>MTSLSVFPGLPGLFVAGIFSACLSSVSSAINSLAAATVEDFLHPICLRNVSEKWTTIFTKLTAFSYGIICIFLTFVIDKAEGLLQTFGLILFNVVGGPMLGLFTLGMLFRRPTSEGAMTGYLLSLGLSSFIALRGVMNGEQKKPSSHLSTAECPLNFSISLEGYLNSTYGDPTVSGNWTTHLPTLASKHVTEYAFPLLKISYMWYAGFGFLVCFVIGYCTSLFWGKKEYVSPQLLSPITKLWITEKYQAPEVCISFAKDIVHVVRWIWISGLLCNRLLHKFILGNTVEPPFKGHRPKQAVNWNIDIPFSEGKKEYVSPQLLSPITKLWITEKYQAPEVVQMDECTEKVQDGMSICCRSGI</sequence>
<evidence type="ECO:0000256" key="8">
    <source>
        <dbReference type="ARBA" id="ARBA00023065"/>
    </source>
</evidence>
<keyword evidence="7" id="KW-0915">Sodium</keyword>
<evidence type="ECO:0000256" key="4">
    <source>
        <dbReference type="ARBA" id="ARBA00022475"/>
    </source>
</evidence>
<evidence type="ECO:0000313" key="13">
    <source>
        <dbReference type="EMBL" id="GFT02122.1"/>
    </source>
</evidence>